<dbReference type="GO" id="GO:2000142">
    <property type="term" value="P:regulation of DNA-templated transcription initiation"/>
    <property type="evidence" value="ECO:0007669"/>
    <property type="project" value="TreeGrafter"/>
</dbReference>
<sequence>MLQYRQLRYFVKIVEAGSFSRAAATIYVAQPALSQQIAHLEEHLGVDLLLRSARGVRPTAAGAILYREASAILQKMEQLQTIVSSSNRGAAGAVNIGVTSTLFASLTTGFVARCKQELPKVKLSVSVTDSATIKTRVANRELDAGLVFEDELTSNFERRLLFRQRLFLIGPATEKPLRKTVTVSELAELPLILPARPNITRTALDHVLQAAGVVPNVAFEADILSNMLDAVRSGLGSTVLPKSILTDVGDHGLGMPQLIEPQAFVSCTIITSNNAPGMVATQSVCDLLADFVGDHIRERAYSGTTWIAQK</sequence>
<dbReference type="Gene3D" id="1.10.10.10">
    <property type="entry name" value="Winged helix-like DNA-binding domain superfamily/Winged helix DNA-binding domain"/>
    <property type="match status" value="1"/>
</dbReference>
<keyword evidence="4" id="KW-0238">DNA-binding</keyword>
<dbReference type="InterPro" id="IPR005119">
    <property type="entry name" value="LysR_subst-bd"/>
</dbReference>
<dbReference type="Pfam" id="PF00126">
    <property type="entry name" value="HTH_1"/>
    <property type="match status" value="1"/>
</dbReference>
<dbReference type="PROSITE" id="PS50931">
    <property type="entry name" value="HTH_LYSR"/>
    <property type="match status" value="1"/>
</dbReference>
<dbReference type="AlphaFoldDB" id="A0A0S3PU96"/>
<dbReference type="PRINTS" id="PR00039">
    <property type="entry name" value="HTHLYSR"/>
</dbReference>
<dbReference type="GO" id="GO:0003677">
    <property type="term" value="F:DNA binding"/>
    <property type="evidence" value="ECO:0007669"/>
    <property type="project" value="UniProtKB-KW"/>
</dbReference>
<keyword evidence="3" id="KW-0805">Transcription regulation</keyword>
<evidence type="ECO:0000259" key="7">
    <source>
        <dbReference type="PROSITE" id="PS50931"/>
    </source>
</evidence>
<dbReference type="SUPFAM" id="SSF46785">
    <property type="entry name" value="Winged helix' DNA-binding domain"/>
    <property type="match status" value="1"/>
</dbReference>
<dbReference type="OrthoDB" id="8479357at2"/>
<dbReference type="InterPro" id="IPR036388">
    <property type="entry name" value="WH-like_DNA-bd_sf"/>
</dbReference>
<dbReference type="PANTHER" id="PTHR30293:SF0">
    <property type="entry name" value="NITROGEN ASSIMILATION REGULATORY PROTEIN NAC"/>
    <property type="match status" value="1"/>
</dbReference>
<dbReference type="Pfam" id="PF03466">
    <property type="entry name" value="LysR_substrate"/>
    <property type="match status" value="1"/>
</dbReference>
<keyword evidence="6" id="KW-0804">Transcription</keyword>
<feature type="domain" description="HTH lysR-type" evidence="7">
    <location>
        <begin position="2"/>
        <end position="59"/>
    </location>
</feature>
<name>A0A0S3PU96_9BRAD</name>
<evidence type="ECO:0000313" key="9">
    <source>
        <dbReference type="Proteomes" id="UP000236884"/>
    </source>
</evidence>
<reference evidence="8 9" key="1">
    <citation type="submission" date="2015-08" db="EMBL/GenBank/DDBJ databases">
        <title>Investigation of the bacterial diversity of lava forest soil.</title>
        <authorList>
            <person name="Lee J.S."/>
        </authorList>
    </citation>
    <scope>NUCLEOTIDE SEQUENCE [LARGE SCALE GENOMIC DNA]</scope>
    <source>
        <strain evidence="8 9">GJW-30</strain>
    </source>
</reference>
<protein>
    <submittedName>
        <fullName evidence="8">HTH-type transcriptional regulator CynR</fullName>
    </submittedName>
</protein>
<dbReference type="EMBL" id="AP014946">
    <property type="protein sequence ID" value="BAT59485.1"/>
    <property type="molecule type" value="Genomic_DNA"/>
</dbReference>
<evidence type="ECO:0000256" key="1">
    <source>
        <dbReference type="ARBA" id="ARBA00003502"/>
    </source>
</evidence>
<comment type="function">
    <text evidence="1">NodD regulates the expression of the nodABCFE genes which encode other nodulation proteins. NodD is also a negative regulator of its own expression. Binds flavonoids as inducers.</text>
</comment>
<gene>
    <name evidence="8" type="primary">cynR_5</name>
    <name evidence="8" type="ORF">GJW-30_1_02018</name>
</gene>
<evidence type="ECO:0000313" key="8">
    <source>
        <dbReference type="EMBL" id="BAT59485.1"/>
    </source>
</evidence>
<keyword evidence="5" id="KW-0010">Activator</keyword>
<proteinExistence type="inferred from homology"/>
<dbReference type="GO" id="GO:0003700">
    <property type="term" value="F:DNA-binding transcription factor activity"/>
    <property type="evidence" value="ECO:0007669"/>
    <property type="project" value="InterPro"/>
</dbReference>
<dbReference type="InterPro" id="IPR000847">
    <property type="entry name" value="LysR_HTH_N"/>
</dbReference>
<dbReference type="Proteomes" id="UP000236884">
    <property type="component" value="Chromosome"/>
</dbReference>
<organism evidence="8 9">
    <name type="scientific">Variibacter gotjawalensis</name>
    <dbReference type="NCBI Taxonomy" id="1333996"/>
    <lineage>
        <taxon>Bacteria</taxon>
        <taxon>Pseudomonadati</taxon>
        <taxon>Pseudomonadota</taxon>
        <taxon>Alphaproteobacteria</taxon>
        <taxon>Hyphomicrobiales</taxon>
        <taxon>Nitrobacteraceae</taxon>
        <taxon>Variibacter</taxon>
    </lineage>
</organism>
<dbReference type="KEGG" id="vgo:GJW-30_1_02018"/>
<dbReference type="FunFam" id="1.10.10.10:FF:000001">
    <property type="entry name" value="LysR family transcriptional regulator"/>
    <property type="match status" value="1"/>
</dbReference>
<dbReference type="PANTHER" id="PTHR30293">
    <property type="entry name" value="TRANSCRIPTIONAL REGULATORY PROTEIN NAC-RELATED"/>
    <property type="match status" value="1"/>
</dbReference>
<dbReference type="InterPro" id="IPR036390">
    <property type="entry name" value="WH_DNA-bd_sf"/>
</dbReference>
<dbReference type="SUPFAM" id="SSF53850">
    <property type="entry name" value="Periplasmic binding protein-like II"/>
    <property type="match status" value="1"/>
</dbReference>
<evidence type="ECO:0000256" key="3">
    <source>
        <dbReference type="ARBA" id="ARBA00023015"/>
    </source>
</evidence>
<evidence type="ECO:0000256" key="6">
    <source>
        <dbReference type="ARBA" id="ARBA00023163"/>
    </source>
</evidence>
<evidence type="ECO:0000256" key="2">
    <source>
        <dbReference type="ARBA" id="ARBA00009437"/>
    </source>
</evidence>
<evidence type="ECO:0000256" key="5">
    <source>
        <dbReference type="ARBA" id="ARBA00023159"/>
    </source>
</evidence>
<evidence type="ECO:0000256" key="4">
    <source>
        <dbReference type="ARBA" id="ARBA00023125"/>
    </source>
</evidence>
<dbReference type="RefSeq" id="WP_096354912.1">
    <property type="nucleotide sequence ID" value="NZ_AP014946.1"/>
</dbReference>
<comment type="similarity">
    <text evidence="2">Belongs to the LysR transcriptional regulatory family.</text>
</comment>
<dbReference type="Gene3D" id="3.40.190.290">
    <property type="match status" value="1"/>
</dbReference>
<keyword evidence="9" id="KW-1185">Reference proteome</keyword>
<accession>A0A0S3PU96</accession>